<name>A0A9P5TY10_9AGAR</name>
<dbReference type="Proteomes" id="UP000772434">
    <property type="component" value="Unassembled WGS sequence"/>
</dbReference>
<keyword evidence="2" id="KW-1185">Reference proteome</keyword>
<reference evidence="1" key="1">
    <citation type="submission" date="2020-11" db="EMBL/GenBank/DDBJ databases">
        <authorList>
            <consortium name="DOE Joint Genome Institute"/>
            <person name="Ahrendt S."/>
            <person name="Riley R."/>
            <person name="Andreopoulos W."/>
            <person name="Labutti K."/>
            <person name="Pangilinan J."/>
            <person name="Ruiz-Duenas F.J."/>
            <person name="Barrasa J.M."/>
            <person name="Sanchez-Garcia M."/>
            <person name="Camarero S."/>
            <person name="Miyauchi S."/>
            <person name="Serrano A."/>
            <person name="Linde D."/>
            <person name="Babiker R."/>
            <person name="Drula E."/>
            <person name="Ayuso-Fernandez I."/>
            <person name="Pacheco R."/>
            <person name="Padilla G."/>
            <person name="Ferreira P."/>
            <person name="Barriuso J."/>
            <person name="Kellner H."/>
            <person name="Castanera R."/>
            <person name="Alfaro M."/>
            <person name="Ramirez L."/>
            <person name="Pisabarro A.G."/>
            <person name="Kuo A."/>
            <person name="Tritt A."/>
            <person name="Lipzen A."/>
            <person name="He G."/>
            <person name="Yan M."/>
            <person name="Ng V."/>
            <person name="Cullen D."/>
            <person name="Martin F."/>
            <person name="Rosso M.-N."/>
            <person name="Henrissat B."/>
            <person name="Hibbett D."/>
            <person name="Martinez A.T."/>
            <person name="Grigoriev I.V."/>
        </authorList>
    </citation>
    <scope>NUCLEOTIDE SEQUENCE</scope>
    <source>
        <strain evidence="1">AH 40177</strain>
    </source>
</reference>
<evidence type="ECO:0000313" key="2">
    <source>
        <dbReference type="Proteomes" id="UP000772434"/>
    </source>
</evidence>
<protein>
    <submittedName>
        <fullName evidence="1">Uncharacterized protein</fullName>
    </submittedName>
</protein>
<dbReference type="EMBL" id="JADNRY010000453">
    <property type="protein sequence ID" value="KAF9052545.1"/>
    <property type="molecule type" value="Genomic_DNA"/>
</dbReference>
<dbReference type="OrthoDB" id="3048541at2759"/>
<evidence type="ECO:0000313" key="1">
    <source>
        <dbReference type="EMBL" id="KAF9052545.1"/>
    </source>
</evidence>
<gene>
    <name evidence="1" type="ORF">BDP27DRAFT_1242705</name>
</gene>
<sequence length="315" mass="35299">MPSQYLTHAQLLHVARTGRQQNCRLLARIQSLEQILGISPRRLKQYKCIITLLSENDVPGLCRLLATNLCRGASPRFVYQQLEKCLKKMYAPCGNFSHCEYDIAFIAKSLCGPRLLFALQKAYGLPSRTTLWRNAHVPELRPCIASPTEKEIEYNLSALFDQSIWKVPPLDSLKHAGKVFMMDGVAVEEVCRYCPACDVVCGLCHEHGDSVDCGVADYNAIKAIKTALDVGKVHVGKDATVLALGSLSNPDDYIPIPVLLSSSCKAEDTDQLAYWLDLFLKVWRSHPNGENYMGQLPYWPVMENLLFVLLISKLQ</sequence>
<organism evidence="1 2">
    <name type="scientific">Rhodocollybia butyracea</name>
    <dbReference type="NCBI Taxonomy" id="206335"/>
    <lineage>
        <taxon>Eukaryota</taxon>
        <taxon>Fungi</taxon>
        <taxon>Dikarya</taxon>
        <taxon>Basidiomycota</taxon>
        <taxon>Agaricomycotina</taxon>
        <taxon>Agaricomycetes</taxon>
        <taxon>Agaricomycetidae</taxon>
        <taxon>Agaricales</taxon>
        <taxon>Marasmiineae</taxon>
        <taxon>Omphalotaceae</taxon>
        <taxon>Rhodocollybia</taxon>
    </lineage>
</organism>
<comment type="caution">
    <text evidence="1">The sequence shown here is derived from an EMBL/GenBank/DDBJ whole genome shotgun (WGS) entry which is preliminary data.</text>
</comment>
<dbReference type="AlphaFoldDB" id="A0A9P5TY10"/>
<proteinExistence type="predicted"/>
<accession>A0A9P5TY10</accession>